<dbReference type="GO" id="GO:0071281">
    <property type="term" value="P:cellular response to iron ion"/>
    <property type="evidence" value="ECO:0007669"/>
    <property type="project" value="TreeGrafter"/>
</dbReference>
<dbReference type="InterPro" id="IPR054828">
    <property type="entry name" value="Vit_B12_bind_prot"/>
</dbReference>
<dbReference type="InterPro" id="IPR050902">
    <property type="entry name" value="ABC_Transporter_SBP"/>
</dbReference>
<dbReference type="EMBL" id="UOFZ01000067">
    <property type="protein sequence ID" value="VAX12860.1"/>
    <property type="molecule type" value="Genomic_DNA"/>
</dbReference>
<dbReference type="Pfam" id="PF01497">
    <property type="entry name" value="Peripla_BP_2"/>
    <property type="match status" value="1"/>
</dbReference>
<feature type="domain" description="Fe/B12 periplasmic-binding" evidence="2">
    <location>
        <begin position="44"/>
        <end position="295"/>
    </location>
</feature>
<accession>A0A3B1BQE2</accession>
<sequence>MTRTSFIFLYAMFLFFRPPVLYAEPVQVHDDLGRLVSLAKPAQRIVTLAPHAVELLFAAGAGDRIVATVSYSDYPASAKKIPRVGSYTAIDVERVLALHPDLVIAWDSGNRKNEIQKLIQLGLTVFINEPHSIADVANSIERLGKLAATEKVADRFVKRFRRHYHRLQKTYQNRRKIRMFYQIWNAPLMTINGQHLISAVMRLCGAENIFKDMPSLSASVSLEAVIAAKPEIIIVGGNKNKNAAWLTAWQAWTTLPAVRHDQLYFINPDLLHRQGPRILDGADIMCRDVEQARAR</sequence>
<reference evidence="3" key="1">
    <citation type="submission" date="2018-06" db="EMBL/GenBank/DDBJ databases">
        <authorList>
            <person name="Zhirakovskaya E."/>
        </authorList>
    </citation>
    <scope>NUCLEOTIDE SEQUENCE</scope>
</reference>
<evidence type="ECO:0000313" key="3">
    <source>
        <dbReference type="EMBL" id="VAX12860.1"/>
    </source>
</evidence>
<keyword evidence="1" id="KW-0732">Signal</keyword>
<dbReference type="Gene3D" id="3.40.50.1980">
    <property type="entry name" value="Nitrogenase molybdenum iron protein domain"/>
    <property type="match status" value="2"/>
</dbReference>
<name>A0A3B1BQE2_9ZZZZ</name>
<dbReference type="NCBIfam" id="NF038402">
    <property type="entry name" value="TroA_like"/>
    <property type="match status" value="1"/>
</dbReference>
<dbReference type="SUPFAM" id="SSF53807">
    <property type="entry name" value="Helical backbone' metal receptor"/>
    <property type="match status" value="1"/>
</dbReference>
<evidence type="ECO:0000256" key="1">
    <source>
        <dbReference type="ARBA" id="ARBA00022729"/>
    </source>
</evidence>
<gene>
    <name evidence="3" type="ORF">MNBD_GAMMA24-1349</name>
</gene>
<organism evidence="3">
    <name type="scientific">hydrothermal vent metagenome</name>
    <dbReference type="NCBI Taxonomy" id="652676"/>
    <lineage>
        <taxon>unclassified sequences</taxon>
        <taxon>metagenomes</taxon>
        <taxon>ecological metagenomes</taxon>
    </lineage>
</organism>
<protein>
    <submittedName>
        <fullName evidence="3">Vitamin B12 ABC transporter, substrate-binding protein BtuF</fullName>
    </submittedName>
</protein>
<dbReference type="CDD" id="cd01144">
    <property type="entry name" value="BtuF"/>
    <property type="match status" value="1"/>
</dbReference>
<dbReference type="PANTHER" id="PTHR30535:SF34">
    <property type="entry name" value="MOLYBDATE-BINDING PROTEIN MOLA"/>
    <property type="match status" value="1"/>
</dbReference>
<proteinExistence type="predicted"/>
<dbReference type="AlphaFoldDB" id="A0A3B1BQE2"/>
<evidence type="ECO:0000259" key="2">
    <source>
        <dbReference type="PROSITE" id="PS50983"/>
    </source>
</evidence>
<dbReference type="PANTHER" id="PTHR30535">
    <property type="entry name" value="VITAMIN B12-BINDING PROTEIN"/>
    <property type="match status" value="1"/>
</dbReference>
<dbReference type="PROSITE" id="PS50983">
    <property type="entry name" value="FE_B12_PBP"/>
    <property type="match status" value="1"/>
</dbReference>
<dbReference type="InterPro" id="IPR002491">
    <property type="entry name" value="ABC_transptr_periplasmic_BD"/>
</dbReference>